<reference evidence="3 4" key="1">
    <citation type="journal article" date="2010" name="Stand. Genomic Sci.">
        <title>Complete genome sequence of Haliangium ochraceum type strain (SMP-2).</title>
        <authorList>
            <consortium name="US DOE Joint Genome Institute (JGI-PGF)"/>
            <person name="Ivanova N."/>
            <person name="Daum C."/>
            <person name="Lang E."/>
            <person name="Abt B."/>
            <person name="Kopitz M."/>
            <person name="Saunders E."/>
            <person name="Lapidus A."/>
            <person name="Lucas S."/>
            <person name="Glavina Del Rio T."/>
            <person name="Nolan M."/>
            <person name="Tice H."/>
            <person name="Copeland A."/>
            <person name="Cheng J.F."/>
            <person name="Chen F."/>
            <person name="Bruce D."/>
            <person name="Goodwin L."/>
            <person name="Pitluck S."/>
            <person name="Mavromatis K."/>
            <person name="Pati A."/>
            <person name="Mikhailova N."/>
            <person name="Chen A."/>
            <person name="Palaniappan K."/>
            <person name="Land M."/>
            <person name="Hauser L."/>
            <person name="Chang Y.J."/>
            <person name="Jeffries C.D."/>
            <person name="Detter J.C."/>
            <person name="Brettin T."/>
            <person name="Rohde M."/>
            <person name="Goker M."/>
            <person name="Bristow J."/>
            <person name="Markowitz V."/>
            <person name="Eisen J.A."/>
            <person name="Hugenholtz P."/>
            <person name="Kyrpides N.C."/>
            <person name="Klenk H.P."/>
        </authorList>
    </citation>
    <scope>NUCLEOTIDE SEQUENCE [LARGE SCALE GENOMIC DNA]</scope>
    <source>
        <strain evidence="4">DSM 14365 / CIP 107738 / JCM 11303 / AJ 13395 / SMP-2</strain>
    </source>
</reference>
<dbReference type="PANTHER" id="PTHR43156:SF2">
    <property type="entry name" value="STAGE II SPORULATION PROTEIN E"/>
    <property type="match status" value="1"/>
</dbReference>
<dbReference type="SUPFAM" id="SSF81606">
    <property type="entry name" value="PP2C-like"/>
    <property type="match status" value="1"/>
</dbReference>
<keyword evidence="4" id="KW-1185">Reference proteome</keyword>
<dbReference type="Proteomes" id="UP000001880">
    <property type="component" value="Chromosome"/>
</dbReference>
<keyword evidence="1" id="KW-0378">Hydrolase</keyword>
<dbReference type="EMBL" id="CP001804">
    <property type="protein sequence ID" value="ACY15108.1"/>
    <property type="molecule type" value="Genomic_DNA"/>
</dbReference>
<dbReference type="InterPro" id="IPR052016">
    <property type="entry name" value="Bact_Sigma-Reg"/>
</dbReference>
<evidence type="ECO:0000313" key="3">
    <source>
        <dbReference type="EMBL" id="ACY15108.1"/>
    </source>
</evidence>
<evidence type="ECO:0000313" key="4">
    <source>
        <dbReference type="Proteomes" id="UP000001880"/>
    </source>
</evidence>
<dbReference type="OrthoDB" id="9802500at2"/>
<gene>
    <name evidence="3" type="ordered locus">Hoch_2574</name>
</gene>
<organism evidence="3 4">
    <name type="scientific">Haliangium ochraceum (strain DSM 14365 / JCM 11303 / SMP-2)</name>
    <dbReference type="NCBI Taxonomy" id="502025"/>
    <lineage>
        <taxon>Bacteria</taxon>
        <taxon>Pseudomonadati</taxon>
        <taxon>Myxococcota</taxon>
        <taxon>Polyangia</taxon>
        <taxon>Haliangiales</taxon>
        <taxon>Kofleriaceae</taxon>
        <taxon>Haliangium</taxon>
    </lineage>
</organism>
<dbReference type="SMART" id="SM00331">
    <property type="entry name" value="PP2C_SIG"/>
    <property type="match status" value="1"/>
</dbReference>
<dbReference type="KEGG" id="hoh:Hoch_2574"/>
<dbReference type="RefSeq" id="WP_012827716.1">
    <property type="nucleotide sequence ID" value="NC_013440.1"/>
</dbReference>
<dbReference type="Pfam" id="PF07228">
    <property type="entry name" value="SpoIIE"/>
    <property type="match status" value="1"/>
</dbReference>
<accession>D0LLT0</accession>
<dbReference type="HOGENOM" id="CLU_549536_0_0_7"/>
<dbReference type="Gene3D" id="3.60.40.10">
    <property type="entry name" value="PPM-type phosphatase domain"/>
    <property type="match status" value="1"/>
</dbReference>
<name>D0LLT0_HALO1</name>
<dbReference type="GO" id="GO:0016791">
    <property type="term" value="F:phosphatase activity"/>
    <property type="evidence" value="ECO:0007669"/>
    <property type="project" value="TreeGrafter"/>
</dbReference>
<dbReference type="STRING" id="502025.Hoch_2574"/>
<protein>
    <submittedName>
        <fullName evidence="3">Protein serine/threonine phosphatase</fullName>
    </submittedName>
</protein>
<dbReference type="eggNOG" id="COG2208">
    <property type="taxonomic scope" value="Bacteria"/>
</dbReference>
<proteinExistence type="predicted"/>
<dbReference type="AlphaFoldDB" id="D0LLT0"/>
<evidence type="ECO:0000256" key="1">
    <source>
        <dbReference type="ARBA" id="ARBA00022801"/>
    </source>
</evidence>
<dbReference type="InterPro" id="IPR036457">
    <property type="entry name" value="PPM-type-like_dom_sf"/>
</dbReference>
<dbReference type="InterPro" id="IPR001932">
    <property type="entry name" value="PPM-type_phosphatase-like_dom"/>
</dbReference>
<sequence>MSRTRSDAVALPWRSSLLLLAPAVLLLAAAAWFGPDTGAGFGLLSAAGSYLILDLAILQPRLAYAAHTRCALLAQRVAWYHDQLRIAAQPSEIIELLAQVARELGASGRSILVLRDGNTPSVHTAAGAPVGDIDAELVEWISAQTGLMDLGRPDKLDQSDDAGAQSRTATARLFAQTACRLAMPLRWGKRALGVAFVDVGRSAQKARSARQAYEWLGIMTSLDLQRRRLGDNIHEGTQLRSLVSFARAAQEALMPDEQVHRSQGFLIQGLFRPAAACGGDLWLWRSLGHGRVLIVVGDVTDHGVAPAMLSAAAIGTIQSFAIDAGAELAPELLLRELSRSLFRLARRKYMMTGFAAVLDREAGEIRYTNAGQNFPYLLHRSRGHDGEIHTEVRPLLGTGPLIGLAPDTEFPCERAPLAAGDTVVLYTDGLIEAGPLGGKMYGNRRLFARLSDIGGGPTSELAAGLFDDIQRYSGDADPGDDMSVVVAAWPPEGAED</sequence>
<dbReference type="PANTHER" id="PTHR43156">
    <property type="entry name" value="STAGE II SPORULATION PROTEIN E-RELATED"/>
    <property type="match status" value="1"/>
</dbReference>
<feature type="domain" description="PPM-type phosphatase" evidence="2">
    <location>
        <begin position="262"/>
        <end position="489"/>
    </location>
</feature>
<evidence type="ECO:0000259" key="2">
    <source>
        <dbReference type="SMART" id="SM00331"/>
    </source>
</evidence>